<dbReference type="SUPFAM" id="SSF51735">
    <property type="entry name" value="NAD(P)-binding Rossmann-fold domains"/>
    <property type="match status" value="1"/>
</dbReference>
<dbReference type="VEuPathDB" id="FungiDB:sscle_02g016580"/>
<dbReference type="RefSeq" id="XP_001594656.1">
    <property type="nucleotide sequence ID" value="XM_001594606.1"/>
</dbReference>
<sequence length="136" mass="15095">MSEGLAKEIAPFGIRVLIVQPGAFTTNMINPVRLTQKPLSDVYRNTQVAEFVGAFGENATFTAPNNVEKGCQAIFEVVTGTGRGADKENYIRMPLSKDCARETREHIKILEEGYDVFRDIWESTEHDGGVLKAFGR</sequence>
<accession>A0A1D9PW03</accession>
<organism evidence="1 2">
    <name type="scientific">Sclerotinia sclerotiorum (strain ATCC 18683 / 1980 / Ss-1)</name>
    <name type="common">White mold</name>
    <name type="synonym">Whetzelinia sclerotiorum</name>
    <dbReference type="NCBI Taxonomy" id="665079"/>
    <lineage>
        <taxon>Eukaryota</taxon>
        <taxon>Fungi</taxon>
        <taxon>Dikarya</taxon>
        <taxon>Ascomycota</taxon>
        <taxon>Pezizomycotina</taxon>
        <taxon>Leotiomycetes</taxon>
        <taxon>Helotiales</taxon>
        <taxon>Sclerotiniaceae</taxon>
        <taxon>Sclerotinia</taxon>
    </lineage>
</organism>
<proteinExistence type="predicted"/>
<dbReference type="EMBL" id="CP017815">
    <property type="protein sequence ID" value="APA06888.1"/>
    <property type="molecule type" value="Genomic_DNA"/>
</dbReference>
<gene>
    <name evidence="1" type="ORF">sscle_02g016580</name>
</gene>
<dbReference type="KEGG" id="ssl:SS1G_04464"/>
<name>A0A1D9PW03_SCLS1</name>
<protein>
    <submittedName>
        <fullName evidence="1">Uncharacterized protein</fullName>
    </submittedName>
</protein>
<dbReference type="AlphaFoldDB" id="A0A1D9PW03"/>
<evidence type="ECO:0000313" key="1">
    <source>
        <dbReference type="EMBL" id="APA06888.1"/>
    </source>
</evidence>
<dbReference type="InterPro" id="IPR036291">
    <property type="entry name" value="NAD(P)-bd_dom_sf"/>
</dbReference>
<dbReference type="OrthoDB" id="1274115at2759"/>
<dbReference type="Proteomes" id="UP000177798">
    <property type="component" value="Chromosome 2"/>
</dbReference>
<evidence type="ECO:0000313" key="2">
    <source>
        <dbReference type="Proteomes" id="UP000177798"/>
    </source>
</evidence>
<dbReference type="Gene3D" id="3.40.50.720">
    <property type="entry name" value="NAD(P)-binding Rossmann-like Domain"/>
    <property type="match status" value="1"/>
</dbReference>
<reference evidence="2" key="1">
    <citation type="journal article" date="2017" name="Genome Biol. Evol.">
        <title>The complete genome sequence of the phytopathogenic fungus Sclerotinia sclerotiorum reveals insights into the genome architecture of broad host range pathogens.</title>
        <authorList>
            <person name="Derbyshire M."/>
            <person name="Denton-Giles M."/>
            <person name="Hegedus D."/>
            <person name="Seifbarghy S."/>
            <person name="Rollins J."/>
            <person name="van Kan J."/>
            <person name="Seidl M.F."/>
            <person name="Faino L."/>
            <person name="Mbengue M."/>
            <person name="Navaud O."/>
            <person name="Raffaele S."/>
            <person name="Hammond-Kosack K."/>
            <person name="Heard S."/>
            <person name="Oliver R."/>
        </authorList>
    </citation>
    <scope>NUCLEOTIDE SEQUENCE [LARGE SCALE GENOMIC DNA]</scope>
    <source>
        <strain evidence="2">ATCC 18683 / 1980 / Ss-1</strain>
    </source>
</reference>